<dbReference type="EMBL" id="CACRTQ010000058">
    <property type="protein sequence ID" value="VYU41638.1"/>
    <property type="molecule type" value="Genomic_DNA"/>
</dbReference>
<evidence type="ECO:0000256" key="2">
    <source>
        <dbReference type="ARBA" id="ARBA00023239"/>
    </source>
</evidence>
<dbReference type="SUPFAM" id="SSF51569">
    <property type="entry name" value="Aldolase"/>
    <property type="match status" value="1"/>
</dbReference>
<evidence type="ECO:0000256" key="5">
    <source>
        <dbReference type="PIRSR" id="PIRSR001365-1"/>
    </source>
</evidence>
<evidence type="ECO:0000256" key="3">
    <source>
        <dbReference type="ARBA" id="ARBA00023270"/>
    </source>
</evidence>
<reference evidence="7" key="1">
    <citation type="submission" date="2019-11" db="EMBL/GenBank/DDBJ databases">
        <authorList>
            <person name="Feng L."/>
        </authorList>
    </citation>
    <scope>NUCLEOTIDE SEQUENCE</scope>
    <source>
        <strain evidence="7">EFaeciumLFYP64</strain>
    </source>
</reference>
<dbReference type="InterPro" id="IPR002220">
    <property type="entry name" value="DapA-like"/>
</dbReference>
<dbReference type="PROSITE" id="PS00666">
    <property type="entry name" value="DHDPS_2"/>
    <property type="match status" value="1"/>
</dbReference>
<protein>
    <submittedName>
        <fullName evidence="7">4-hydroxy-tetrahydrodipicolinate synthase</fullName>
        <ecNumber evidence="7">4.3.3.7</ecNumber>
    </submittedName>
</protein>
<evidence type="ECO:0000256" key="1">
    <source>
        <dbReference type="ARBA" id="ARBA00007592"/>
    </source>
</evidence>
<proteinExistence type="inferred from homology"/>
<dbReference type="PANTHER" id="PTHR12128:SF66">
    <property type="entry name" value="4-HYDROXY-2-OXOGLUTARATE ALDOLASE, MITOCHONDRIAL"/>
    <property type="match status" value="1"/>
</dbReference>
<accession>A0A6N3EPL9</accession>
<dbReference type="Gene3D" id="3.20.20.70">
    <property type="entry name" value="Aldolase class I"/>
    <property type="match status" value="1"/>
</dbReference>
<dbReference type="RefSeq" id="WP_070872456.1">
    <property type="nucleotide sequence ID" value="NZ_CACRTQ010000058.1"/>
</dbReference>
<evidence type="ECO:0000256" key="4">
    <source>
        <dbReference type="PIRNR" id="PIRNR001365"/>
    </source>
</evidence>
<dbReference type="PRINTS" id="PR00146">
    <property type="entry name" value="DHPICSNTHASE"/>
</dbReference>
<dbReference type="AlphaFoldDB" id="A0A6N3EPL9"/>
<feature type="active site" description="Proton donor/acceptor" evidence="5">
    <location>
        <position position="138"/>
    </location>
</feature>
<comment type="similarity">
    <text evidence="1 4">Belongs to the DapA family.</text>
</comment>
<dbReference type="InterPro" id="IPR013785">
    <property type="entry name" value="Aldolase_TIM"/>
</dbReference>
<evidence type="ECO:0000313" key="7">
    <source>
        <dbReference type="EMBL" id="VYU41638.1"/>
    </source>
</evidence>
<dbReference type="GO" id="GO:0044281">
    <property type="term" value="P:small molecule metabolic process"/>
    <property type="evidence" value="ECO:0007669"/>
    <property type="project" value="UniProtKB-ARBA"/>
</dbReference>
<evidence type="ECO:0000256" key="6">
    <source>
        <dbReference type="PIRSR" id="PIRSR001365-2"/>
    </source>
</evidence>
<gene>
    <name evidence="7" type="primary">dapA_2</name>
    <name evidence="7" type="ORF">EFLFYP64_02201</name>
</gene>
<dbReference type="EC" id="4.3.3.7" evidence="7"/>
<dbReference type="InterPro" id="IPR020625">
    <property type="entry name" value="Schiff_base-form_aldolases_AS"/>
</dbReference>
<organism evidence="7">
    <name type="scientific">Enterococcus faecium</name>
    <name type="common">Streptococcus faecium</name>
    <dbReference type="NCBI Taxonomy" id="1352"/>
    <lineage>
        <taxon>Bacteria</taxon>
        <taxon>Bacillati</taxon>
        <taxon>Bacillota</taxon>
        <taxon>Bacilli</taxon>
        <taxon>Lactobacillales</taxon>
        <taxon>Enterococcaceae</taxon>
        <taxon>Enterococcus</taxon>
    </lineage>
</organism>
<feature type="active site" description="Schiff-base intermediate with substrate" evidence="5">
    <location>
        <position position="166"/>
    </location>
</feature>
<dbReference type="Pfam" id="PF00701">
    <property type="entry name" value="DHDPS"/>
    <property type="match status" value="1"/>
</dbReference>
<keyword evidence="3" id="KW-0704">Schiff base</keyword>
<dbReference type="SMART" id="SM01130">
    <property type="entry name" value="DHDPS"/>
    <property type="match status" value="1"/>
</dbReference>
<dbReference type="PIRSF" id="PIRSF001365">
    <property type="entry name" value="DHDPS"/>
    <property type="match status" value="1"/>
</dbReference>
<name>A0A6N3EPL9_ENTFC</name>
<keyword evidence="2 4" id="KW-0456">Lyase</keyword>
<dbReference type="CDD" id="cd00408">
    <property type="entry name" value="DHDPS-like"/>
    <property type="match status" value="1"/>
</dbReference>
<feature type="binding site" evidence="6">
    <location>
        <position position="209"/>
    </location>
    <ligand>
        <name>pyruvate</name>
        <dbReference type="ChEBI" id="CHEBI:15361"/>
    </ligand>
</feature>
<dbReference type="PANTHER" id="PTHR12128">
    <property type="entry name" value="DIHYDRODIPICOLINATE SYNTHASE"/>
    <property type="match status" value="1"/>
</dbReference>
<sequence length="302" mass="32908">MDIEKVKGIIVPIVTPVNQENQIKTAPLERMVEHVIQGGVNGILAFGSNGEFFAIDKEEQKKGLQTIVKSANKRVPVYMGIGSITTKEGVLMAKTAEENGADGLSILPPMFISPTDDELYQHIITIAKAVPHLPVLLYNNPGKVGYSLSVSLVVHLSQYPNIVGIKDSSGNVHLTAEYIRRTENEEFKVMAGRDTLILGSLVYGAVGAVASTANVVPELVVSIYEHYCTGDLSSARNAQFELTEFRNMFDRASFPIATKDACNLIGLDVGASILPNTTSSDQLKKEMSEVLEKIINKRDMEE</sequence>
<dbReference type="GO" id="GO:0008840">
    <property type="term" value="F:4-hydroxy-tetrahydrodipicolinate synthase activity"/>
    <property type="evidence" value="ECO:0007669"/>
    <property type="project" value="UniProtKB-EC"/>
</dbReference>